<keyword evidence="5" id="KW-1185">Reference proteome</keyword>
<feature type="transmembrane region" description="Helical" evidence="1">
    <location>
        <begin position="172"/>
        <end position="192"/>
    </location>
</feature>
<dbReference type="RefSeq" id="WP_157403345.1">
    <property type="nucleotide sequence ID" value="NZ_JABULY010000001.1"/>
</dbReference>
<feature type="transmembrane region" description="Helical" evidence="1">
    <location>
        <begin position="232"/>
        <end position="249"/>
    </location>
</feature>
<feature type="transmembrane region" description="Helical" evidence="1">
    <location>
        <begin position="204"/>
        <end position="226"/>
    </location>
</feature>
<dbReference type="Proteomes" id="UP001196379">
    <property type="component" value="Unassembled WGS sequence"/>
</dbReference>
<gene>
    <name evidence="2" type="ORF">HT657_03930</name>
    <name evidence="3" type="ORF">HT672_03535</name>
</gene>
<dbReference type="GeneID" id="65549236"/>
<evidence type="ECO:0000256" key="1">
    <source>
        <dbReference type="SAM" id="Phobius"/>
    </source>
</evidence>
<feature type="transmembrane region" description="Helical" evidence="1">
    <location>
        <begin position="52"/>
        <end position="74"/>
    </location>
</feature>
<feature type="transmembrane region" description="Helical" evidence="1">
    <location>
        <begin position="141"/>
        <end position="160"/>
    </location>
</feature>
<dbReference type="EMBL" id="JABULY010000001">
    <property type="protein sequence ID" value="MBV6531298.1"/>
    <property type="molecule type" value="Genomic_DNA"/>
</dbReference>
<dbReference type="OrthoDB" id="5690237at2"/>
<evidence type="ECO:0000313" key="3">
    <source>
        <dbReference type="EMBL" id="MBV6546369.1"/>
    </source>
</evidence>
<comment type="caution">
    <text evidence="3">The sequence shown here is derived from an EMBL/GenBank/DDBJ whole genome shotgun (WGS) entry which is preliminary data.</text>
</comment>
<evidence type="ECO:0000313" key="5">
    <source>
        <dbReference type="Proteomes" id="UP001196379"/>
    </source>
</evidence>
<keyword evidence="1" id="KW-1133">Transmembrane helix</keyword>
<protein>
    <submittedName>
        <fullName evidence="3">DUF998 domain-containing protein</fullName>
    </submittedName>
</protein>
<name>A0A949SYR6_9PAST</name>
<organism evidence="3 4">
    <name type="scientific">Ursidibacter maritimus</name>
    <dbReference type="NCBI Taxonomy" id="1331689"/>
    <lineage>
        <taxon>Bacteria</taxon>
        <taxon>Pseudomonadati</taxon>
        <taxon>Pseudomonadota</taxon>
        <taxon>Gammaproteobacteria</taxon>
        <taxon>Pasteurellales</taxon>
        <taxon>Pasteurellaceae</taxon>
        <taxon>Ursidibacter</taxon>
    </lineage>
</organism>
<dbReference type="EMBL" id="JABUMC010000005">
    <property type="protein sequence ID" value="MBV6546369.1"/>
    <property type="molecule type" value="Genomic_DNA"/>
</dbReference>
<proteinExistence type="predicted"/>
<feature type="transmembrane region" description="Helical" evidence="1">
    <location>
        <begin position="110"/>
        <end position="129"/>
    </location>
</feature>
<reference evidence="3 5" key="1">
    <citation type="journal article" date="2021" name="Mol. Ecol.">
        <title>Polar bear-adapted Ursidibacter maritimus are remarkably conserved after generations in captivity.</title>
        <authorList>
            <person name="Espinosa-Gongora C."/>
            <person name="Hansen M.J."/>
            <person name="Bertelsen M.F."/>
            <person name="Bojesen A.M."/>
        </authorList>
    </citation>
    <scope>NUCLEOTIDE SEQUENCE</scope>
    <source>
        <strain evidence="3">Pb43105x</strain>
        <strain evidence="2 5">Pb43106</strain>
    </source>
</reference>
<dbReference type="Proteomes" id="UP000732858">
    <property type="component" value="Unassembled WGS sequence"/>
</dbReference>
<accession>A0A949SYR6</accession>
<keyword evidence="1" id="KW-0812">Transmembrane</keyword>
<evidence type="ECO:0000313" key="2">
    <source>
        <dbReference type="EMBL" id="MBV6531298.1"/>
    </source>
</evidence>
<dbReference type="AlphaFoldDB" id="A0A949SYR6"/>
<sequence length="254" mass="28634">MKSEKIKQLAHQLGEQYQKIEDYFTNGSFVIKFYPFLMYPCVRQAQSLSIKFVAILSIFIGIYYLFTELIAILFSEVSLAAYLHHTSFELSLPNGTIIDNNVTVNSPLSFAMRASFLVQGYLFFFIYLLGVTRITQRFRLISGFSALLFSCGMVILYSTQSGKYIENAVQNLGGSLTFLCGNLAMLMIGFGIKSRRQSTFKNFSILAGLIGTAAIFITLFLPLPYLALFERLGITTIMLWEVALGFAILRQVKK</sequence>
<evidence type="ECO:0000313" key="4">
    <source>
        <dbReference type="Proteomes" id="UP000732858"/>
    </source>
</evidence>
<keyword evidence="1" id="KW-0472">Membrane</keyword>